<dbReference type="GO" id="GO:0016787">
    <property type="term" value="F:hydrolase activity"/>
    <property type="evidence" value="ECO:0007669"/>
    <property type="project" value="UniProtKB-KW"/>
</dbReference>
<dbReference type="GO" id="GO:0005524">
    <property type="term" value="F:ATP binding"/>
    <property type="evidence" value="ECO:0007669"/>
    <property type="project" value="UniProtKB-UniRule"/>
</dbReference>
<evidence type="ECO:0000313" key="8">
    <source>
        <dbReference type="EMBL" id="KRX05557.1"/>
    </source>
</evidence>
<evidence type="ECO:0000256" key="3">
    <source>
        <dbReference type="ARBA" id="ARBA00023054"/>
    </source>
</evidence>
<evidence type="ECO:0000259" key="7">
    <source>
        <dbReference type="PROSITE" id="PS50067"/>
    </source>
</evidence>
<gene>
    <name evidence="8" type="ORF">PPERSA_12735</name>
</gene>
<feature type="domain" description="Kinesin motor" evidence="7">
    <location>
        <begin position="1"/>
        <end position="370"/>
    </location>
</feature>
<organism evidence="8 9">
    <name type="scientific">Pseudocohnilembus persalinus</name>
    <name type="common">Ciliate</name>
    <dbReference type="NCBI Taxonomy" id="266149"/>
    <lineage>
        <taxon>Eukaryota</taxon>
        <taxon>Sar</taxon>
        <taxon>Alveolata</taxon>
        <taxon>Ciliophora</taxon>
        <taxon>Intramacronucleata</taxon>
        <taxon>Oligohymenophorea</taxon>
        <taxon>Scuticociliatia</taxon>
        <taxon>Philasterida</taxon>
        <taxon>Pseudocohnilembidae</taxon>
        <taxon>Pseudocohnilembus</taxon>
    </lineage>
</organism>
<dbReference type="Gene3D" id="3.40.50.1820">
    <property type="entry name" value="alpha/beta hydrolase"/>
    <property type="match status" value="2"/>
</dbReference>
<dbReference type="SMART" id="SM00129">
    <property type="entry name" value="KISc"/>
    <property type="match status" value="1"/>
</dbReference>
<feature type="binding site" evidence="5">
    <location>
        <begin position="46"/>
        <end position="53"/>
    </location>
    <ligand>
        <name>ATP</name>
        <dbReference type="ChEBI" id="CHEBI:30616"/>
    </ligand>
</feature>
<dbReference type="InterPro" id="IPR029058">
    <property type="entry name" value="AB_hydrolase_fold"/>
</dbReference>
<evidence type="ECO:0000256" key="1">
    <source>
        <dbReference type="ARBA" id="ARBA00022741"/>
    </source>
</evidence>
<keyword evidence="9" id="KW-1185">Reference proteome</keyword>
<keyword evidence="8" id="KW-0378">Hydrolase</keyword>
<comment type="similarity">
    <text evidence="5">Belongs to the TRAFAC class myosin-kinesin ATPase superfamily. Kinesin family.</text>
</comment>
<evidence type="ECO:0000256" key="6">
    <source>
        <dbReference type="SAM" id="MobiDB-lite"/>
    </source>
</evidence>
<dbReference type="GO" id="GO:0007018">
    <property type="term" value="P:microtubule-based movement"/>
    <property type="evidence" value="ECO:0007669"/>
    <property type="project" value="InterPro"/>
</dbReference>
<comment type="caution">
    <text evidence="8">The sequence shown here is derived from an EMBL/GenBank/DDBJ whole genome shotgun (WGS) entry which is preliminary data.</text>
</comment>
<dbReference type="InterPro" id="IPR001752">
    <property type="entry name" value="Kinesin_motor_dom"/>
</dbReference>
<dbReference type="SUPFAM" id="SSF52540">
    <property type="entry name" value="P-loop containing nucleoside triphosphate hydrolases"/>
    <property type="match status" value="1"/>
</dbReference>
<dbReference type="Pfam" id="PF00561">
    <property type="entry name" value="Abhydrolase_1"/>
    <property type="match status" value="1"/>
</dbReference>
<dbReference type="InterPro" id="IPR027417">
    <property type="entry name" value="P-loop_NTPase"/>
</dbReference>
<dbReference type="Proteomes" id="UP000054937">
    <property type="component" value="Unassembled WGS sequence"/>
</dbReference>
<keyword evidence="3" id="KW-0175">Coiled coil</keyword>
<protein>
    <submittedName>
        <fullName evidence="8">p-loop containing nucleoside triphosphate hydrolase</fullName>
    </submittedName>
</protein>
<dbReference type="PROSITE" id="PS50067">
    <property type="entry name" value="KINESIN_MOTOR_2"/>
    <property type="match status" value="1"/>
</dbReference>
<dbReference type="PANTHER" id="PTHR47968">
    <property type="entry name" value="CENTROMERE PROTEIN E"/>
    <property type="match status" value="1"/>
</dbReference>
<name>A0A0V0QUM1_PSEPJ</name>
<dbReference type="InParanoid" id="A0A0V0QUM1"/>
<proteinExistence type="inferred from homology"/>
<dbReference type="InterPro" id="IPR000073">
    <property type="entry name" value="AB_hydrolase_1"/>
</dbReference>
<dbReference type="Pfam" id="PF00225">
    <property type="entry name" value="Kinesin"/>
    <property type="match status" value="1"/>
</dbReference>
<dbReference type="Gene3D" id="3.40.850.10">
    <property type="entry name" value="Kinesin motor domain"/>
    <property type="match status" value="1"/>
</dbReference>
<keyword evidence="4 5" id="KW-0505">Motor protein</keyword>
<dbReference type="EMBL" id="LDAU01000106">
    <property type="protein sequence ID" value="KRX05557.1"/>
    <property type="molecule type" value="Genomic_DNA"/>
</dbReference>
<dbReference type="InterPro" id="IPR022742">
    <property type="entry name" value="Hydrolase_4"/>
</dbReference>
<evidence type="ECO:0000256" key="5">
    <source>
        <dbReference type="PROSITE-ProRule" id="PRU00283"/>
    </source>
</evidence>
<dbReference type="SUPFAM" id="SSF53474">
    <property type="entry name" value="alpha/beta-Hydrolases"/>
    <property type="match status" value="2"/>
</dbReference>
<dbReference type="OrthoDB" id="3176171at2759"/>
<keyword evidence="2 5" id="KW-0067">ATP-binding</keyword>
<feature type="compositionally biased region" description="Basic and acidic residues" evidence="6">
    <location>
        <begin position="103"/>
        <end position="121"/>
    </location>
</feature>
<dbReference type="GO" id="GO:0003777">
    <property type="term" value="F:microtubule motor activity"/>
    <property type="evidence" value="ECO:0007669"/>
    <property type="project" value="InterPro"/>
</dbReference>
<reference evidence="8 9" key="1">
    <citation type="journal article" date="2015" name="Sci. Rep.">
        <title>Genome of the facultative scuticociliatosis pathogen Pseudocohnilembus persalinus provides insight into its virulence through horizontal gene transfer.</title>
        <authorList>
            <person name="Xiong J."/>
            <person name="Wang G."/>
            <person name="Cheng J."/>
            <person name="Tian M."/>
            <person name="Pan X."/>
            <person name="Warren A."/>
            <person name="Jiang C."/>
            <person name="Yuan D."/>
            <person name="Miao W."/>
        </authorList>
    </citation>
    <scope>NUCLEOTIDE SEQUENCE [LARGE SCALE GENOMIC DNA]</scope>
    <source>
        <strain evidence="8">36N120E</strain>
    </source>
</reference>
<dbReference type="AlphaFoldDB" id="A0A0V0QUM1"/>
<feature type="region of interest" description="Disordered" evidence="6">
    <location>
        <begin position="91"/>
        <end position="123"/>
    </location>
</feature>
<dbReference type="InterPro" id="IPR027640">
    <property type="entry name" value="Kinesin-like_fam"/>
</dbReference>
<dbReference type="PRINTS" id="PR00380">
    <property type="entry name" value="KINESINHEAVY"/>
</dbReference>
<dbReference type="InterPro" id="IPR036961">
    <property type="entry name" value="Kinesin_motor_dom_sf"/>
</dbReference>
<keyword evidence="1 5" id="KW-0547">Nucleotide-binding</keyword>
<dbReference type="PROSITE" id="PS00411">
    <property type="entry name" value="KINESIN_MOTOR_1"/>
    <property type="match status" value="1"/>
</dbReference>
<evidence type="ECO:0000313" key="9">
    <source>
        <dbReference type="Proteomes" id="UP000054937"/>
    </source>
</evidence>
<dbReference type="GO" id="GO:0008017">
    <property type="term" value="F:microtubule binding"/>
    <property type="evidence" value="ECO:0007669"/>
    <property type="project" value="InterPro"/>
</dbReference>
<accession>A0A0V0QUM1</accession>
<evidence type="ECO:0000256" key="2">
    <source>
        <dbReference type="ARBA" id="ARBA00022840"/>
    </source>
</evidence>
<dbReference type="Pfam" id="PF12146">
    <property type="entry name" value="Hydrolase_4"/>
    <property type="match status" value="1"/>
</dbReference>
<sequence length="1041" mass="119972">MEDVAKFTFNQVFDQNSQQQQVYQETTEKSVENLFQGYNSTIFAYGQTGTGKSFTMLGDEKNQQNEEGQGLIFRVAKGIFKKLQQKNENLGKEMEIEQEEEKEEQKEEQKELEEKQYKQDQSEQELQLQQQNLEFDENSSDFTEQIENQDQEEIDDSVTQVDELENENQVFLSVLQIYNENISDLLGCSQNLKIRKDLKSNYFVEGLSQVRVENQQQVYDLIKKAQKKRASNSTDMNLVSSRSHLIITFSLNIIDKFEDSVISAKLNIVDLAGSEKVKQSKSQGQKLKEACYINSSLFHFSQVIQGLEQKQKGKNKSAVINFRSSKLTTLLQDSIGGNCQTTLIACISPSQQFCKESLSTLNFAHKCKNIQNVVKPNKYKSIIPISAPVQKKKEQDKKQQILWKEKAMDIQEMKVDLQNFKGINIYYVKGNQKQMVEENILEENKNLKNVIFIHGCSQNSNGLEFEHYFKLFKYLKFDIYAVDMPGYGKSEGKQQSFRTLDILKENGPGQVIVQLIDKFNLENVVLVGYDWGGAIALRVGLKRQKIQKKQENQEKMGQVDSIISFMPAYGEKSENMDELRKLRVPVLMQWVKQDQLHNYQKFKKIAEKIQNLQVDMIECKLWKNSDSQNMYEKISERILGRIHLFLEGLGQGLGLGLGQGLGLEVLMAQKKEGKNIYEQKVVEVRQVQLKSQLDQGQVLDMQKLPGFFEAEAFFRENFGENLGSIQKIFANNQMPGSMQMKMYLESLQKLAENGRKGREKSFVKMVEINYQVLKNFLVSQYEEKQQQKKNQDMSQFLSDEDYFDSFKQSFVLKERFFETSYGNVHAYYSLDQSQNQINQNCTIISMHGDGRGRNYEAFLPTVEKFAQKGYNFYSLSMPGYGKSSGNQSAFREYGKEILKEILDLLAKESYKTQNQQKNLIQEFVIMGRSVGGRTAIEFGAKYGQKIKAIILQHPVVPSEEIILSVKKPILLSWAKDDGEWAKKMGHNNAGHPYFGPKGVTYIQKLTGCKVLSWNEIDYKGGPREFFEGDFVENVCQFLEEI</sequence>
<dbReference type="InterPro" id="IPR019821">
    <property type="entry name" value="Kinesin_motor_CS"/>
</dbReference>
<evidence type="ECO:0000256" key="4">
    <source>
        <dbReference type="ARBA" id="ARBA00023175"/>
    </source>
</evidence>
<dbReference type="PANTHER" id="PTHR47968:SF75">
    <property type="entry name" value="CENTROMERE-ASSOCIATED PROTEIN E"/>
    <property type="match status" value="1"/>
</dbReference>